<dbReference type="InterPro" id="IPR016024">
    <property type="entry name" value="ARM-type_fold"/>
</dbReference>
<dbReference type="GO" id="GO:0070006">
    <property type="term" value="F:metalloaminopeptidase activity"/>
    <property type="evidence" value="ECO:0007669"/>
    <property type="project" value="TreeGrafter"/>
</dbReference>
<keyword evidence="8" id="KW-0479">Metal-binding</keyword>
<comment type="caution">
    <text evidence="14">The sequence shown here is derived from an EMBL/GenBank/DDBJ whole genome shotgun (WGS) entry which is preliminary data.</text>
</comment>
<name>A0A6N6VUT5_9BACT</name>
<dbReference type="AlphaFoldDB" id="A0A6N6VUT5"/>
<evidence type="ECO:0000256" key="3">
    <source>
        <dbReference type="ARBA" id="ARBA00010136"/>
    </source>
</evidence>
<feature type="domain" description="Aminopeptidase N-like N-terminal" evidence="13">
    <location>
        <begin position="49"/>
        <end position="245"/>
    </location>
</feature>
<keyword evidence="10" id="KW-0862">Zinc</keyword>
<evidence type="ECO:0000313" key="14">
    <source>
        <dbReference type="EMBL" id="KAB8040350.1"/>
    </source>
</evidence>
<dbReference type="Gene3D" id="2.60.40.1730">
    <property type="entry name" value="tricorn interacting facor f3 domain"/>
    <property type="match status" value="1"/>
</dbReference>
<reference evidence="14 15" key="1">
    <citation type="submission" date="2019-10" db="EMBL/GenBank/DDBJ databases">
        <title>New species of Slilvanegrellaceae.</title>
        <authorList>
            <person name="Pitt A."/>
            <person name="Hahn M.W."/>
        </authorList>
    </citation>
    <scope>NUCLEOTIDE SEQUENCE [LARGE SCALE GENOMIC DNA]</scope>
    <source>
        <strain evidence="14 15">SP-Ram-0.45-NSY-1</strain>
    </source>
</reference>
<organism evidence="14 15">
    <name type="scientific">Silvanigrella paludirubra</name>
    <dbReference type="NCBI Taxonomy" id="2499159"/>
    <lineage>
        <taxon>Bacteria</taxon>
        <taxon>Pseudomonadati</taxon>
        <taxon>Bdellovibrionota</taxon>
        <taxon>Oligoflexia</taxon>
        <taxon>Silvanigrellales</taxon>
        <taxon>Silvanigrellaceae</taxon>
        <taxon>Silvanigrella</taxon>
    </lineage>
</organism>
<dbReference type="PANTHER" id="PTHR11533">
    <property type="entry name" value="PROTEASE M1 ZINC METALLOPROTEASE"/>
    <property type="match status" value="1"/>
</dbReference>
<evidence type="ECO:0000259" key="12">
    <source>
        <dbReference type="Pfam" id="PF01433"/>
    </source>
</evidence>
<dbReference type="SUPFAM" id="SSF63737">
    <property type="entry name" value="Leukotriene A4 hydrolase N-terminal domain"/>
    <property type="match status" value="1"/>
</dbReference>
<keyword evidence="9" id="KW-0378">Hydrolase</keyword>
<evidence type="ECO:0000256" key="11">
    <source>
        <dbReference type="ARBA" id="ARBA00023049"/>
    </source>
</evidence>
<dbReference type="GO" id="GO:0043171">
    <property type="term" value="P:peptide catabolic process"/>
    <property type="evidence" value="ECO:0007669"/>
    <property type="project" value="TreeGrafter"/>
</dbReference>
<evidence type="ECO:0000256" key="5">
    <source>
        <dbReference type="ARBA" id="ARBA00015611"/>
    </source>
</evidence>
<dbReference type="GO" id="GO:0016285">
    <property type="term" value="F:alanyl aminopeptidase activity"/>
    <property type="evidence" value="ECO:0007669"/>
    <property type="project" value="UniProtKB-EC"/>
</dbReference>
<keyword evidence="11" id="KW-0482">Metalloprotease</keyword>
<dbReference type="GO" id="GO:0008270">
    <property type="term" value="F:zinc ion binding"/>
    <property type="evidence" value="ECO:0007669"/>
    <property type="project" value="InterPro"/>
</dbReference>
<comment type="catalytic activity">
    <reaction evidence="1">
        <text>Release of an N-terminal amino acid, Xaa-|-Yaa- from a peptide, amide or arylamide. Xaa is preferably Ala, but may be most amino acids including Pro (slow action). When a terminal hydrophobic residue is followed by a prolyl residue, the two may be released as an intact Xaa-Pro dipeptide.</text>
        <dbReference type="EC" id="3.4.11.2"/>
    </reaction>
</comment>
<keyword evidence="6" id="KW-0031">Aminopeptidase</keyword>
<proteinExistence type="inferred from homology"/>
<evidence type="ECO:0000256" key="4">
    <source>
        <dbReference type="ARBA" id="ARBA00012564"/>
    </source>
</evidence>
<feature type="domain" description="Peptidase M1 membrane alanine aminopeptidase" evidence="12">
    <location>
        <begin position="281"/>
        <end position="480"/>
    </location>
</feature>
<dbReference type="InterPro" id="IPR027268">
    <property type="entry name" value="Peptidase_M4/M1_CTD_sf"/>
</dbReference>
<keyword evidence="7" id="KW-0645">Protease</keyword>
<dbReference type="OrthoDB" id="5287110at2"/>
<dbReference type="PANTHER" id="PTHR11533:SF174">
    <property type="entry name" value="PUROMYCIN-SENSITIVE AMINOPEPTIDASE-RELATED"/>
    <property type="match status" value="1"/>
</dbReference>
<dbReference type="RefSeq" id="WP_153417864.1">
    <property type="nucleotide sequence ID" value="NZ_WFLM01000001.1"/>
</dbReference>
<evidence type="ECO:0000256" key="7">
    <source>
        <dbReference type="ARBA" id="ARBA00022670"/>
    </source>
</evidence>
<evidence type="ECO:0000256" key="6">
    <source>
        <dbReference type="ARBA" id="ARBA00022438"/>
    </source>
</evidence>
<evidence type="ECO:0000256" key="1">
    <source>
        <dbReference type="ARBA" id="ARBA00000098"/>
    </source>
</evidence>
<keyword evidence="15" id="KW-1185">Reference proteome</keyword>
<evidence type="ECO:0000256" key="10">
    <source>
        <dbReference type="ARBA" id="ARBA00022833"/>
    </source>
</evidence>
<evidence type="ECO:0000256" key="2">
    <source>
        <dbReference type="ARBA" id="ARBA00001947"/>
    </source>
</evidence>
<evidence type="ECO:0000313" key="15">
    <source>
        <dbReference type="Proteomes" id="UP000437748"/>
    </source>
</evidence>
<dbReference type="Gene3D" id="1.10.390.10">
    <property type="entry name" value="Neutral Protease Domain 2"/>
    <property type="match status" value="1"/>
</dbReference>
<dbReference type="EMBL" id="WFLM01000001">
    <property type="protein sequence ID" value="KAB8040350.1"/>
    <property type="molecule type" value="Genomic_DNA"/>
</dbReference>
<dbReference type="GO" id="GO:0006508">
    <property type="term" value="P:proteolysis"/>
    <property type="evidence" value="ECO:0007669"/>
    <property type="project" value="UniProtKB-KW"/>
</dbReference>
<dbReference type="Pfam" id="PF17900">
    <property type="entry name" value="Peptidase_M1_N"/>
    <property type="match status" value="1"/>
</dbReference>
<dbReference type="InterPro" id="IPR001930">
    <property type="entry name" value="Peptidase_M1"/>
</dbReference>
<dbReference type="PRINTS" id="PR00756">
    <property type="entry name" value="ALADIPTASE"/>
</dbReference>
<dbReference type="EC" id="3.4.11.2" evidence="4"/>
<dbReference type="GO" id="GO:0005737">
    <property type="term" value="C:cytoplasm"/>
    <property type="evidence" value="ECO:0007669"/>
    <property type="project" value="TreeGrafter"/>
</dbReference>
<evidence type="ECO:0000256" key="9">
    <source>
        <dbReference type="ARBA" id="ARBA00022801"/>
    </source>
</evidence>
<dbReference type="InterPro" id="IPR014782">
    <property type="entry name" value="Peptidase_M1_dom"/>
</dbReference>
<evidence type="ECO:0000256" key="8">
    <source>
        <dbReference type="ARBA" id="ARBA00022723"/>
    </source>
</evidence>
<dbReference type="InterPro" id="IPR042097">
    <property type="entry name" value="Aminopeptidase_N-like_N_sf"/>
</dbReference>
<gene>
    <name evidence="14" type="ORF">GCL60_00095</name>
</gene>
<dbReference type="GO" id="GO:0005615">
    <property type="term" value="C:extracellular space"/>
    <property type="evidence" value="ECO:0007669"/>
    <property type="project" value="TreeGrafter"/>
</dbReference>
<dbReference type="SUPFAM" id="SSF48371">
    <property type="entry name" value="ARM repeat"/>
    <property type="match status" value="1"/>
</dbReference>
<dbReference type="SUPFAM" id="SSF55486">
    <property type="entry name" value="Metalloproteases ('zincins'), catalytic domain"/>
    <property type="match status" value="1"/>
</dbReference>
<comment type="similarity">
    <text evidence="3">Belongs to the peptidase M1 family.</text>
</comment>
<sequence>MILGSHLEKWIHLNFLDQESSTMGLSNFPAYNKSKKNYDASRPAEQKHIYLKAEILFDKETLIADCFIIFKSKIDNLNQIVINAKEMQIHDISFSKIKFEDLYSSNKKTIPNINTIEQTKLEKCDFEIETDEINIYLPKKVSKDNWFLLKLNYKIANPRSGFYFVHSKKKSHASYNCVWTQGQDSDSPFWFPCQDDPRLKITTSIQMTFPKDWNAMSNGIKTSEKNSGKNKTQIWEMSKPHSPYLVAFAAGDMFYCKDRWRGKEVSLLLPYKYENQKDEILNETKEMLEFYSNYWDFEFVWEKYGQAFVADFLYGGMENTSITINTDEVLGPKLFSQGSERRSYLVMHEMAHQWFGDLLTCKSWSEGWLNEGFATQSEMLWDEHINGKTSGIFYARENYLKGYLSESKTYIRPLVCNQYEFPSEIFDAHLYEKGALFLNYLRDILGESSFQKSINYYLTEYSYKPVETKDLMNSIQYITGVNPSIYFDNFVFRAGHPELDVTFEFSNYDQNFLNINILQKQTISKEFPLFNFETYILIQYKNGTREEIKIIVDEKSKKLTIPLKHKISFCIFDPRSSLPAEIQIKFPESFIKDIFQLNNKNDSFFKYLASKCICNQYNTIENFKLIKEWLSNEESFRARAATYELLSEKASQYAYDILNSLEEKNPLAKSNFLFAISESNHLNPIATYDKYLKIALNEKEVLNIRDAAIRGILKLSQKYSLFRTEEMKKKTLLFAFSLLEKESFNGIIENAAFALIGEFCEISHLKTLIPYTENITQHWRINIGALGALAKLSARNINSRPDIRPALNRYTETLFPIRISASLPELWSQSLDPYYESSYTKFINRKNYGILSMLIPRARRSQIRFHKNLDSKNFNEKILEISELKDKLSIIQKDLDELKQILKDKK</sequence>
<dbReference type="GO" id="GO:0016020">
    <property type="term" value="C:membrane"/>
    <property type="evidence" value="ECO:0007669"/>
    <property type="project" value="TreeGrafter"/>
</dbReference>
<dbReference type="InterPro" id="IPR045357">
    <property type="entry name" value="Aminopeptidase_N-like_N"/>
</dbReference>
<dbReference type="Proteomes" id="UP000437748">
    <property type="component" value="Unassembled WGS sequence"/>
</dbReference>
<dbReference type="Pfam" id="PF01433">
    <property type="entry name" value="Peptidase_M1"/>
    <property type="match status" value="1"/>
</dbReference>
<protein>
    <recommendedName>
        <fullName evidence="5">Aminopeptidase N</fullName>
        <ecNumber evidence="4">3.4.11.2</ecNumber>
    </recommendedName>
</protein>
<dbReference type="InterPro" id="IPR050344">
    <property type="entry name" value="Peptidase_M1_aminopeptidases"/>
</dbReference>
<comment type="cofactor">
    <cofactor evidence="2">
        <name>Zn(2+)</name>
        <dbReference type="ChEBI" id="CHEBI:29105"/>
    </cofactor>
</comment>
<dbReference type="GO" id="GO:0042277">
    <property type="term" value="F:peptide binding"/>
    <property type="evidence" value="ECO:0007669"/>
    <property type="project" value="TreeGrafter"/>
</dbReference>
<accession>A0A6N6VUT5</accession>
<evidence type="ECO:0000259" key="13">
    <source>
        <dbReference type="Pfam" id="PF17900"/>
    </source>
</evidence>